<protein>
    <recommendedName>
        <fullName evidence="6">Large ribosomal subunit protein mL43</fullName>
    </recommendedName>
</protein>
<dbReference type="GO" id="GO:0005762">
    <property type="term" value="C:mitochondrial large ribosomal subunit"/>
    <property type="evidence" value="ECO:0007669"/>
    <property type="project" value="TreeGrafter"/>
</dbReference>
<dbReference type="Pfam" id="PF05047">
    <property type="entry name" value="L51_S25_CI-B8"/>
    <property type="match status" value="1"/>
</dbReference>
<evidence type="ECO:0000256" key="2">
    <source>
        <dbReference type="ARBA" id="ARBA00006073"/>
    </source>
</evidence>
<dbReference type="InterPro" id="IPR039927">
    <property type="entry name" value="Ribosomal_mL43"/>
</dbReference>
<dbReference type="GO" id="GO:0003735">
    <property type="term" value="F:structural constituent of ribosome"/>
    <property type="evidence" value="ECO:0007669"/>
    <property type="project" value="InterPro"/>
</dbReference>
<evidence type="ECO:0000256" key="1">
    <source>
        <dbReference type="ARBA" id="ARBA00004173"/>
    </source>
</evidence>
<reference evidence="9 10" key="1">
    <citation type="submission" date="2014-04" db="EMBL/GenBank/DDBJ databases">
        <authorList>
            <consortium name="DOE Joint Genome Institute"/>
            <person name="Kuo A."/>
            <person name="Zuccaro A."/>
            <person name="Kohler A."/>
            <person name="Nagy L.G."/>
            <person name="Floudas D."/>
            <person name="Copeland A."/>
            <person name="Barry K.W."/>
            <person name="Cichocki N."/>
            <person name="Veneault-Fourrey C."/>
            <person name="LaButti K."/>
            <person name="Lindquist E.A."/>
            <person name="Lipzen A."/>
            <person name="Lundell T."/>
            <person name="Morin E."/>
            <person name="Murat C."/>
            <person name="Sun H."/>
            <person name="Tunlid A."/>
            <person name="Henrissat B."/>
            <person name="Grigoriev I.V."/>
            <person name="Hibbett D.S."/>
            <person name="Martin F."/>
            <person name="Nordberg H.P."/>
            <person name="Cantor M.N."/>
            <person name="Hua S.X."/>
        </authorList>
    </citation>
    <scope>NUCLEOTIDE SEQUENCE [LARGE SCALE GENOMIC DNA]</scope>
    <source>
        <strain evidence="9 10">MAFF 305830</strain>
    </source>
</reference>
<keyword evidence="5" id="KW-0687">Ribonucleoprotein</keyword>
<keyword evidence="3" id="KW-0689">Ribosomal protein</keyword>
<reference evidence="10" key="2">
    <citation type="submission" date="2015-01" db="EMBL/GenBank/DDBJ databases">
        <title>Evolutionary Origins and Diversification of the Mycorrhizal Mutualists.</title>
        <authorList>
            <consortium name="DOE Joint Genome Institute"/>
            <consortium name="Mycorrhizal Genomics Consortium"/>
            <person name="Kohler A."/>
            <person name="Kuo A."/>
            <person name="Nagy L.G."/>
            <person name="Floudas D."/>
            <person name="Copeland A."/>
            <person name="Barry K.W."/>
            <person name="Cichocki N."/>
            <person name="Veneault-Fourrey C."/>
            <person name="LaButti K."/>
            <person name="Lindquist E.A."/>
            <person name="Lipzen A."/>
            <person name="Lundell T."/>
            <person name="Morin E."/>
            <person name="Murat C."/>
            <person name="Riley R."/>
            <person name="Ohm R."/>
            <person name="Sun H."/>
            <person name="Tunlid A."/>
            <person name="Henrissat B."/>
            <person name="Grigoriev I.V."/>
            <person name="Hibbett D.S."/>
            <person name="Martin F."/>
        </authorList>
    </citation>
    <scope>NUCLEOTIDE SEQUENCE [LARGE SCALE GENOMIC DNA]</scope>
    <source>
        <strain evidence="10">MAFF 305830</strain>
    </source>
</reference>
<sequence length="171" mass="19010">MSTIPKALKRQKGFPAAPPRHGPRPRALPTASKSIHPSHLVARQGNGYTSFVPQLRKLIFEYCERSEQSTKARAYLLKHVEDVARSNPHVEVVVKTRTLKPPIVRGLYLNNRDKVISLVGLEETGITAKVKILLESSGAKMKSLKNAHVFSVTPSTRGIWSGLHVDDVYKI</sequence>
<name>A0A0C2X9W0_SERVB</name>
<dbReference type="AlphaFoldDB" id="A0A0C2X9W0"/>
<organism evidence="9 10">
    <name type="scientific">Serendipita vermifera MAFF 305830</name>
    <dbReference type="NCBI Taxonomy" id="933852"/>
    <lineage>
        <taxon>Eukaryota</taxon>
        <taxon>Fungi</taxon>
        <taxon>Dikarya</taxon>
        <taxon>Basidiomycota</taxon>
        <taxon>Agaricomycotina</taxon>
        <taxon>Agaricomycetes</taxon>
        <taxon>Sebacinales</taxon>
        <taxon>Serendipitaceae</taxon>
        <taxon>Serendipita</taxon>
    </lineage>
</organism>
<dbReference type="PANTHER" id="PTHR21396">
    <property type="entry name" value="39S RIBOSOMAL PROTEIN L43"/>
    <property type="match status" value="1"/>
</dbReference>
<dbReference type="Gene3D" id="3.40.30.10">
    <property type="entry name" value="Glutaredoxin"/>
    <property type="match status" value="1"/>
</dbReference>
<keyword evidence="4" id="KW-0496">Mitochondrion</keyword>
<evidence type="ECO:0000256" key="7">
    <source>
        <dbReference type="SAM" id="MobiDB-lite"/>
    </source>
</evidence>
<feature type="region of interest" description="Disordered" evidence="7">
    <location>
        <begin position="1"/>
        <end position="35"/>
    </location>
</feature>
<dbReference type="InterPro" id="IPR036249">
    <property type="entry name" value="Thioredoxin-like_sf"/>
</dbReference>
<evidence type="ECO:0000259" key="8">
    <source>
        <dbReference type="SMART" id="SM00916"/>
    </source>
</evidence>
<keyword evidence="10" id="KW-1185">Reference proteome</keyword>
<dbReference type="GO" id="GO:0032543">
    <property type="term" value="P:mitochondrial translation"/>
    <property type="evidence" value="ECO:0007669"/>
    <property type="project" value="InterPro"/>
</dbReference>
<evidence type="ECO:0000256" key="6">
    <source>
        <dbReference type="ARBA" id="ARBA00035188"/>
    </source>
</evidence>
<dbReference type="HOGENOM" id="CLU_117700_1_0_1"/>
<comment type="subcellular location">
    <subcellularLocation>
        <location evidence="1">Mitochondrion</location>
    </subcellularLocation>
</comment>
<dbReference type="STRING" id="933852.A0A0C2X9W0"/>
<evidence type="ECO:0000313" key="9">
    <source>
        <dbReference type="EMBL" id="KIM26007.1"/>
    </source>
</evidence>
<dbReference type="SUPFAM" id="SSF52833">
    <property type="entry name" value="Thioredoxin-like"/>
    <property type="match status" value="1"/>
</dbReference>
<evidence type="ECO:0000313" key="10">
    <source>
        <dbReference type="Proteomes" id="UP000054097"/>
    </source>
</evidence>
<dbReference type="PANTHER" id="PTHR21396:SF2">
    <property type="entry name" value="LARGE RIBOSOMAL SUBUNIT PROTEIN ML43"/>
    <property type="match status" value="1"/>
</dbReference>
<feature type="domain" description="Ribosomal protein/NADH dehydrogenase" evidence="8">
    <location>
        <begin position="64"/>
        <end position="137"/>
    </location>
</feature>
<accession>A0A0C2X9W0</accession>
<dbReference type="SMART" id="SM00916">
    <property type="entry name" value="L51_S25_CI-B8"/>
    <property type="match status" value="1"/>
</dbReference>
<evidence type="ECO:0000256" key="5">
    <source>
        <dbReference type="ARBA" id="ARBA00023274"/>
    </source>
</evidence>
<proteinExistence type="inferred from homology"/>
<dbReference type="EMBL" id="KN824309">
    <property type="protein sequence ID" value="KIM26007.1"/>
    <property type="molecule type" value="Genomic_DNA"/>
</dbReference>
<dbReference type="OrthoDB" id="88at2759"/>
<dbReference type="Proteomes" id="UP000054097">
    <property type="component" value="Unassembled WGS sequence"/>
</dbReference>
<evidence type="ECO:0000256" key="4">
    <source>
        <dbReference type="ARBA" id="ARBA00023128"/>
    </source>
</evidence>
<evidence type="ECO:0000256" key="3">
    <source>
        <dbReference type="ARBA" id="ARBA00022980"/>
    </source>
</evidence>
<dbReference type="InterPro" id="IPR007741">
    <property type="entry name" value="Ribosomal_mL43/mS25/NADH_DH"/>
</dbReference>
<gene>
    <name evidence="9" type="ORF">M408DRAFT_73425</name>
</gene>
<comment type="similarity">
    <text evidence="2">Belongs to the mitochondrion-specific ribosomal protein mL43 family.</text>
</comment>